<evidence type="ECO:0000313" key="2">
    <source>
        <dbReference type="EMBL" id="MBB5751883.1"/>
    </source>
</evidence>
<dbReference type="PANTHER" id="PTHR22916">
    <property type="entry name" value="GLYCOSYLTRANSFERASE"/>
    <property type="match status" value="1"/>
</dbReference>
<sequence>MACQMLGAGNGAPYSGCIGNVDDIFERGICDCRCVPLSGDGDGVMFLTLADLPPPPPGRTGWPWTVGSRPLPARMRDGRPWPRISIVTPSFNQGAFIEETIRSVLLQGYPDLDYQVLDGGSRDGTIEILRRYAPWLSRWRSAPDGGQAAAIGEGLTAASGAIFQFINSDDFFCPDSFAAVAEAFVGADVVGGGVIQFSSREETLYRNRRLSCGHLLRHHGLTALSDYHQPGVFLDTAKLRSVGGFEPGYRYVFDFVTMVRYLDRFPRVRTLGQALAHFRLHETTKSVSEGDGFGAEFERARRDFAAGGLGRRHRALAGRIVRRQDWAAEVTQLRASTPSRARFVVELARRALLDPRVGLNRFTFGAMRRALSPVGAG</sequence>
<accession>A0A7W9CU00</accession>
<name>A0A7W9CU00_9HYPH</name>
<dbReference type="GO" id="GO:0016758">
    <property type="term" value="F:hexosyltransferase activity"/>
    <property type="evidence" value="ECO:0007669"/>
    <property type="project" value="UniProtKB-ARBA"/>
</dbReference>
<reference evidence="2 3" key="1">
    <citation type="submission" date="2020-08" db="EMBL/GenBank/DDBJ databases">
        <title>Genomic Encyclopedia of Type Strains, Phase IV (KMG-IV): sequencing the most valuable type-strain genomes for metagenomic binning, comparative biology and taxonomic classification.</title>
        <authorList>
            <person name="Goeker M."/>
        </authorList>
    </citation>
    <scope>NUCLEOTIDE SEQUENCE [LARGE SCALE GENOMIC DNA]</scope>
    <source>
        <strain evidence="2 3">DSM 16268</strain>
    </source>
</reference>
<dbReference type="AlphaFoldDB" id="A0A7W9CU00"/>
<organism evidence="2 3">
    <name type="scientific">Prosthecomicrobium pneumaticum</name>
    <dbReference type="NCBI Taxonomy" id="81895"/>
    <lineage>
        <taxon>Bacteria</taxon>
        <taxon>Pseudomonadati</taxon>
        <taxon>Pseudomonadota</taxon>
        <taxon>Alphaproteobacteria</taxon>
        <taxon>Hyphomicrobiales</taxon>
        <taxon>Kaistiaceae</taxon>
        <taxon>Prosthecomicrobium</taxon>
    </lineage>
</organism>
<dbReference type="InterPro" id="IPR029044">
    <property type="entry name" value="Nucleotide-diphossugar_trans"/>
</dbReference>
<feature type="domain" description="Glycosyltransferase 2-like" evidence="1">
    <location>
        <begin position="85"/>
        <end position="213"/>
    </location>
</feature>
<evidence type="ECO:0000313" key="3">
    <source>
        <dbReference type="Proteomes" id="UP000523821"/>
    </source>
</evidence>
<evidence type="ECO:0000259" key="1">
    <source>
        <dbReference type="Pfam" id="PF00535"/>
    </source>
</evidence>
<dbReference type="InterPro" id="IPR001173">
    <property type="entry name" value="Glyco_trans_2-like"/>
</dbReference>
<keyword evidence="3" id="KW-1185">Reference proteome</keyword>
<dbReference type="EMBL" id="JACHOO010000002">
    <property type="protein sequence ID" value="MBB5751883.1"/>
    <property type="molecule type" value="Genomic_DNA"/>
</dbReference>
<dbReference type="Pfam" id="PF00535">
    <property type="entry name" value="Glycos_transf_2"/>
    <property type="match status" value="1"/>
</dbReference>
<dbReference type="CDD" id="cd06433">
    <property type="entry name" value="GT_2_WfgS_like"/>
    <property type="match status" value="1"/>
</dbReference>
<dbReference type="PANTHER" id="PTHR22916:SF65">
    <property type="entry name" value="SLR1065 PROTEIN"/>
    <property type="match status" value="1"/>
</dbReference>
<dbReference type="SUPFAM" id="SSF53448">
    <property type="entry name" value="Nucleotide-diphospho-sugar transferases"/>
    <property type="match status" value="1"/>
</dbReference>
<dbReference type="RefSeq" id="WP_210308386.1">
    <property type="nucleotide sequence ID" value="NZ_JACHOO010000002.1"/>
</dbReference>
<protein>
    <recommendedName>
        <fullName evidence="1">Glycosyltransferase 2-like domain-containing protein</fullName>
    </recommendedName>
</protein>
<dbReference type="Proteomes" id="UP000523821">
    <property type="component" value="Unassembled WGS sequence"/>
</dbReference>
<proteinExistence type="predicted"/>
<dbReference type="Gene3D" id="3.90.550.10">
    <property type="entry name" value="Spore Coat Polysaccharide Biosynthesis Protein SpsA, Chain A"/>
    <property type="match status" value="1"/>
</dbReference>
<comment type="caution">
    <text evidence="2">The sequence shown here is derived from an EMBL/GenBank/DDBJ whole genome shotgun (WGS) entry which is preliminary data.</text>
</comment>
<gene>
    <name evidence="2" type="ORF">GGQ63_000935</name>
</gene>